<dbReference type="AlphaFoldDB" id="A0A8I1YCM1"/>
<dbReference type="Gene3D" id="3.40.50.300">
    <property type="entry name" value="P-loop containing nucleotide triphosphate hydrolases"/>
    <property type="match status" value="1"/>
</dbReference>
<dbReference type="EMBL" id="JAFICZ010000001">
    <property type="protein sequence ID" value="MBP1297406.1"/>
    <property type="molecule type" value="Genomic_DNA"/>
</dbReference>
<proteinExistence type="predicted"/>
<dbReference type="InterPro" id="IPR027417">
    <property type="entry name" value="P-loop_NTPase"/>
</dbReference>
<name>A0A8I1YCM1_BRAEL</name>
<evidence type="ECO:0000313" key="2">
    <source>
        <dbReference type="Proteomes" id="UP000673383"/>
    </source>
</evidence>
<reference evidence="1" key="1">
    <citation type="submission" date="2021-02" db="EMBL/GenBank/DDBJ databases">
        <title>Genomic Encyclopedia of Type Strains, Phase IV (KMG-V): Genome sequencing to study the core and pangenomes of soil and plant-associated prokaryotes.</title>
        <authorList>
            <person name="Whitman W."/>
        </authorList>
    </citation>
    <scope>NUCLEOTIDE SEQUENCE</scope>
    <source>
        <strain evidence="1">USDA 406</strain>
    </source>
</reference>
<comment type="caution">
    <text evidence="1">The sequence shown here is derived from an EMBL/GenBank/DDBJ whole genome shotgun (WGS) entry which is preliminary data.</text>
</comment>
<organism evidence="1 2">
    <name type="scientific">Bradyrhizobium elkanii</name>
    <dbReference type="NCBI Taxonomy" id="29448"/>
    <lineage>
        <taxon>Bacteria</taxon>
        <taxon>Pseudomonadati</taxon>
        <taxon>Pseudomonadota</taxon>
        <taxon>Alphaproteobacteria</taxon>
        <taxon>Hyphomicrobiales</taxon>
        <taxon>Nitrobacteraceae</taxon>
        <taxon>Bradyrhizobium</taxon>
    </lineage>
</organism>
<evidence type="ECO:0000313" key="1">
    <source>
        <dbReference type="EMBL" id="MBP1297406.1"/>
    </source>
</evidence>
<accession>A0A8I1YCM1</accession>
<dbReference type="SUPFAM" id="SSF52540">
    <property type="entry name" value="P-loop containing nucleoside triphosphate hydrolases"/>
    <property type="match status" value="1"/>
</dbReference>
<dbReference type="Proteomes" id="UP000673383">
    <property type="component" value="Unassembled WGS sequence"/>
</dbReference>
<protein>
    <submittedName>
        <fullName evidence="1">Uncharacterized protein</fullName>
    </submittedName>
</protein>
<sequence length="405" mass="44062">MIEPEFPEDELAYDSAGNCLGAIETPRKLMTWPNEADARYQVYADDARRRKAAAPAKTEREEFGPGYAYQTLGDFVGAADHQKMHIIKGAIAWGETSAWIGPPGSLKSALMSDLAISSAFGRDWHGLRSKGRVGVIYFALERADLVRRRIEAQLARTGISIDPEQPGSISIVSSTIDLFTPESVVKVLRTVKNAEEFTGEAIGVIIFDTFAKLMAASGGDEDKAKDQGKVFANIERIKEKLGRPHVALVGHTGKDESRGARGSNAILGDADVMVTISGEDIKTATVVKANDMAEGPLFSFKSEVHQFGVDEDGDPITVNIVSSEQVVQSTVATHREPRLKPNQKTMLAILHDAGLAGMTLEEWNAKARDAGIGVRRKADLTDNRNALLSKGMVRNYGDTWRISHD</sequence>
<gene>
    <name evidence="1" type="ORF">JOH49_007159</name>
</gene>
<dbReference type="Pfam" id="PF13481">
    <property type="entry name" value="AAA_25"/>
    <property type="match status" value="1"/>
</dbReference>
<dbReference type="RefSeq" id="WP_245163995.1">
    <property type="nucleotide sequence ID" value="NZ_JAFICZ010000001.1"/>
</dbReference>